<gene>
    <name evidence="1" type="primary">hda</name>
    <name evidence="1" type="ORF">MAA8898_04300</name>
</gene>
<dbReference type="AlphaFoldDB" id="A0A238L305"/>
<reference evidence="1 2" key="1">
    <citation type="submission" date="2017-05" db="EMBL/GenBank/DDBJ databases">
        <authorList>
            <person name="Song R."/>
            <person name="Chenine A.L."/>
            <person name="Ruprecht R.M."/>
        </authorList>
    </citation>
    <scope>NUCLEOTIDE SEQUENCE [LARGE SCALE GENOMIC DNA]</scope>
    <source>
        <strain evidence="1 2">CECT 8898</strain>
    </source>
</reference>
<dbReference type="Proteomes" id="UP000207598">
    <property type="component" value="Unassembled WGS sequence"/>
</dbReference>
<dbReference type="GO" id="GO:0003688">
    <property type="term" value="F:DNA replication origin binding"/>
    <property type="evidence" value="ECO:0007669"/>
    <property type="project" value="TreeGrafter"/>
</dbReference>
<dbReference type="Gene3D" id="1.10.8.60">
    <property type="match status" value="1"/>
</dbReference>
<dbReference type="InterPro" id="IPR027417">
    <property type="entry name" value="P-loop_NTPase"/>
</dbReference>
<dbReference type="EMBL" id="FXYF01000016">
    <property type="protein sequence ID" value="SMX49453.1"/>
    <property type="molecule type" value="Genomic_DNA"/>
</dbReference>
<accession>A0A238L305</accession>
<protein>
    <submittedName>
        <fullName evidence="1">DnaA regulatory inactivator Hda</fullName>
    </submittedName>
</protein>
<dbReference type="Gene3D" id="3.40.50.300">
    <property type="entry name" value="P-loop containing nucleotide triphosphate hydrolases"/>
    <property type="match status" value="1"/>
</dbReference>
<sequence length="244" mass="25836">MSGPVQMPLPLPSRAALGKHDFFVSPANALAVAQIERWRDWPARKMILSGPTGSGKTHLAHVWAQMSGARIEQARALDSADIPALAAGPVCVEDVEEIAGQPALEEALFHLHNMVLANGGALLLTAARDPAYWNLGLPDLSSRMMGAQVAHIAEPDDALLAAVLAKLFDDRQVVPGPEVIGYLVRHMPRSYAAAAQIVAALDAEALAQKGKVSRKLAARILAELVPPGAESRAPRQAESGDAHE</sequence>
<name>A0A238L305_9RHOB</name>
<dbReference type="PANTHER" id="PTHR30050:SF5">
    <property type="entry name" value="DNAA REGULATORY INACTIVATOR HDA"/>
    <property type="match status" value="1"/>
</dbReference>
<keyword evidence="2" id="KW-1185">Reference proteome</keyword>
<evidence type="ECO:0000313" key="2">
    <source>
        <dbReference type="Proteomes" id="UP000207598"/>
    </source>
</evidence>
<dbReference type="GO" id="GO:0006270">
    <property type="term" value="P:DNA replication initiation"/>
    <property type="evidence" value="ECO:0007669"/>
    <property type="project" value="TreeGrafter"/>
</dbReference>
<proteinExistence type="predicted"/>
<dbReference type="SUPFAM" id="SSF52540">
    <property type="entry name" value="P-loop containing nucleoside triphosphate hydrolases"/>
    <property type="match status" value="1"/>
</dbReference>
<dbReference type="OrthoDB" id="7390113at2"/>
<dbReference type="PANTHER" id="PTHR30050">
    <property type="entry name" value="CHROMOSOMAL REPLICATION INITIATOR PROTEIN DNAA"/>
    <property type="match status" value="1"/>
</dbReference>
<dbReference type="GO" id="GO:0005886">
    <property type="term" value="C:plasma membrane"/>
    <property type="evidence" value="ECO:0007669"/>
    <property type="project" value="TreeGrafter"/>
</dbReference>
<evidence type="ECO:0000313" key="1">
    <source>
        <dbReference type="EMBL" id="SMX49453.1"/>
    </source>
</evidence>
<organism evidence="1 2">
    <name type="scientific">Maliponia aquimaris</name>
    <dbReference type="NCBI Taxonomy" id="1673631"/>
    <lineage>
        <taxon>Bacteria</taxon>
        <taxon>Pseudomonadati</taxon>
        <taxon>Pseudomonadota</taxon>
        <taxon>Alphaproteobacteria</taxon>
        <taxon>Rhodobacterales</taxon>
        <taxon>Paracoccaceae</taxon>
        <taxon>Maliponia</taxon>
    </lineage>
</organism>
<dbReference type="RefSeq" id="WP_094023050.1">
    <property type="nucleotide sequence ID" value="NZ_FXYF01000016.1"/>
</dbReference>